<feature type="non-terminal residue" evidence="4">
    <location>
        <position position="1"/>
    </location>
</feature>
<organism evidence="3 4">
    <name type="scientific">Diaphorina citri</name>
    <name type="common">Asian citrus psyllid</name>
    <dbReference type="NCBI Taxonomy" id="121845"/>
    <lineage>
        <taxon>Eukaryota</taxon>
        <taxon>Metazoa</taxon>
        <taxon>Ecdysozoa</taxon>
        <taxon>Arthropoda</taxon>
        <taxon>Hexapoda</taxon>
        <taxon>Insecta</taxon>
        <taxon>Pterygota</taxon>
        <taxon>Neoptera</taxon>
        <taxon>Paraneoptera</taxon>
        <taxon>Hemiptera</taxon>
        <taxon>Sternorrhyncha</taxon>
        <taxon>Psylloidea</taxon>
        <taxon>Psyllidae</taxon>
        <taxon>Diaphorininae</taxon>
        <taxon>Diaphorina</taxon>
    </lineage>
</organism>
<dbReference type="InterPro" id="IPR036651">
    <property type="entry name" value="Gln_synt_N_sf"/>
</dbReference>
<dbReference type="GeneID" id="103513823"/>
<evidence type="ECO:0000313" key="3">
    <source>
        <dbReference type="Proteomes" id="UP000079169"/>
    </source>
</evidence>
<dbReference type="SUPFAM" id="SSF54368">
    <property type="entry name" value="Glutamine synthetase, N-terminal domain"/>
    <property type="match status" value="1"/>
</dbReference>
<dbReference type="GO" id="GO:0006542">
    <property type="term" value="P:glutamine biosynthetic process"/>
    <property type="evidence" value="ECO:0007669"/>
    <property type="project" value="InterPro"/>
</dbReference>
<evidence type="ECO:0000313" key="4">
    <source>
        <dbReference type="RefSeq" id="XP_026682730.1"/>
    </source>
</evidence>
<proteinExistence type="inferred from homology"/>
<dbReference type="Proteomes" id="UP000079169">
    <property type="component" value="Unplaced"/>
</dbReference>
<evidence type="ECO:0000259" key="2">
    <source>
        <dbReference type="PROSITE" id="PS51986"/>
    </source>
</evidence>
<dbReference type="InterPro" id="IPR050292">
    <property type="entry name" value="Glutamine_Synthetase"/>
</dbReference>
<dbReference type="GO" id="GO:0005737">
    <property type="term" value="C:cytoplasm"/>
    <property type="evidence" value="ECO:0007669"/>
    <property type="project" value="TreeGrafter"/>
</dbReference>
<dbReference type="RefSeq" id="XP_026682730.1">
    <property type="nucleotide sequence ID" value="XM_026826929.1"/>
</dbReference>
<dbReference type="InterPro" id="IPR027302">
    <property type="entry name" value="Gln_synth_N_conserv_site"/>
</dbReference>
<sequence>PHTFPLSDLPIWNYDGSSTYQSEGSNSDTFLHPVAIFKDPFRLGNNILVLCDTYKYNKKPTGEIFVQRTYLGGVVVKTLAW</sequence>
<dbReference type="InterPro" id="IPR008147">
    <property type="entry name" value="Gln_synt_N"/>
</dbReference>
<reference evidence="4" key="1">
    <citation type="submission" date="2025-08" db="UniProtKB">
        <authorList>
            <consortium name="RefSeq"/>
        </authorList>
    </citation>
    <scope>IDENTIFICATION</scope>
</reference>
<dbReference type="PANTHER" id="PTHR20852:SF57">
    <property type="entry name" value="GLUTAMINE SYNTHETASE 2 CYTOPLASMIC"/>
    <property type="match status" value="1"/>
</dbReference>
<dbReference type="PROSITE" id="PS00180">
    <property type="entry name" value="GLNA_1"/>
    <property type="match status" value="1"/>
</dbReference>
<dbReference type="PROSITE" id="PS51986">
    <property type="entry name" value="GS_BETA_GRASP"/>
    <property type="match status" value="1"/>
</dbReference>
<feature type="domain" description="GS beta-grasp" evidence="2">
    <location>
        <begin position="1"/>
        <end position="58"/>
    </location>
</feature>
<keyword evidence="3" id="KW-1185">Reference proteome</keyword>
<comment type="similarity">
    <text evidence="1">Belongs to the glutamine synthetase family.</text>
</comment>
<gene>
    <name evidence="4" type="primary">LOC103513823</name>
</gene>
<dbReference type="Gene3D" id="3.10.20.70">
    <property type="entry name" value="Glutamine synthetase, N-terminal domain"/>
    <property type="match status" value="1"/>
</dbReference>
<dbReference type="STRING" id="121845.A0A3Q0J7Q3"/>
<dbReference type="KEGG" id="dci:103513823"/>
<protein>
    <submittedName>
        <fullName evidence="4">Glutamine synthetase 2 cytoplasmic-like</fullName>
    </submittedName>
</protein>
<dbReference type="GO" id="GO:0004356">
    <property type="term" value="F:glutamine synthetase activity"/>
    <property type="evidence" value="ECO:0007669"/>
    <property type="project" value="InterPro"/>
</dbReference>
<name>A0A3Q0J7Q3_DIACI</name>
<evidence type="ECO:0000256" key="1">
    <source>
        <dbReference type="PROSITE-ProRule" id="PRU01330"/>
    </source>
</evidence>
<dbReference type="PANTHER" id="PTHR20852">
    <property type="entry name" value="GLUTAMINE SYNTHETASE"/>
    <property type="match status" value="1"/>
</dbReference>
<accession>A0A3Q0J7Q3</accession>
<dbReference type="PaxDb" id="121845-A0A3Q0J7Q3"/>
<dbReference type="AlphaFoldDB" id="A0A3Q0J7Q3"/>